<proteinExistence type="predicted"/>
<name>A0A2T1NM04_9FLAO</name>
<evidence type="ECO:0000313" key="3">
    <source>
        <dbReference type="Proteomes" id="UP000238430"/>
    </source>
</evidence>
<dbReference type="EMBL" id="PXOT01000014">
    <property type="protein sequence ID" value="PSG93913.1"/>
    <property type="molecule type" value="Genomic_DNA"/>
</dbReference>
<gene>
    <name evidence="2" type="ORF">C7H61_01700</name>
</gene>
<accession>A0A2T1NM04</accession>
<organism evidence="2 3">
    <name type="scientific">Mesoflavibacter zeaxanthinifaciens subsp. sabulilitoris</name>
    <dbReference type="NCBI Taxonomy" id="1520893"/>
    <lineage>
        <taxon>Bacteria</taxon>
        <taxon>Pseudomonadati</taxon>
        <taxon>Bacteroidota</taxon>
        <taxon>Flavobacteriia</taxon>
        <taxon>Flavobacteriales</taxon>
        <taxon>Flavobacteriaceae</taxon>
        <taxon>Mesoflavibacter</taxon>
    </lineage>
</organism>
<dbReference type="OrthoDB" id="1340494at2"/>
<dbReference type="Proteomes" id="UP000238430">
    <property type="component" value="Unassembled WGS sequence"/>
</dbReference>
<dbReference type="RefSeq" id="WP_106676591.1">
    <property type="nucleotide sequence ID" value="NZ_JACHWV010000006.1"/>
</dbReference>
<keyword evidence="1" id="KW-0812">Transmembrane</keyword>
<dbReference type="AlphaFoldDB" id="A0A2T1NM04"/>
<keyword evidence="1" id="KW-0472">Membrane</keyword>
<evidence type="ECO:0000256" key="1">
    <source>
        <dbReference type="SAM" id="Phobius"/>
    </source>
</evidence>
<keyword evidence="1" id="KW-1133">Transmembrane helix</keyword>
<feature type="transmembrane region" description="Helical" evidence="1">
    <location>
        <begin position="103"/>
        <end position="121"/>
    </location>
</feature>
<protein>
    <submittedName>
        <fullName evidence="2">Uncharacterized protein</fullName>
    </submittedName>
</protein>
<reference evidence="2 3" key="1">
    <citation type="submission" date="2018-03" db="EMBL/GenBank/DDBJ databases">
        <title>Mesoflavibacter sp. HG37 and Mesoflavibacter sp. HG96 sp.nov., two marine bacteria isolated from seawater of Western Pacific Ocean.</title>
        <authorList>
            <person name="Cheng H."/>
            <person name="Wu Y.-H."/>
            <person name="Guo L.-L."/>
            <person name="Xu X.-W."/>
        </authorList>
    </citation>
    <scope>NUCLEOTIDE SEQUENCE [LARGE SCALE GENOMIC DNA]</scope>
    <source>
        <strain evidence="2 3">KCTC 42117</strain>
    </source>
</reference>
<evidence type="ECO:0000313" key="2">
    <source>
        <dbReference type="EMBL" id="PSG93913.1"/>
    </source>
</evidence>
<comment type="caution">
    <text evidence="2">The sequence shown here is derived from an EMBL/GenBank/DDBJ whole genome shotgun (WGS) entry which is preliminary data.</text>
</comment>
<sequence length="223" mass="25929">MYSQLILDAFEKVKSKEGITVKTNISKFLSDYIQENTNTVYGEKSLRNKHNKAVEGDSINLKLFVANGLSKYLGFDNYHDYYRSHNNGDFKLTSNTTNKNSKTLIIGGVLAILFIVGVVFLNSDSNRWMVWENDRYVEVKFDTKKYNLNQLKIYKSDRIENFRQVELNCDSDFFNEDGSVRYWYGKNKNKEINFFSSLGLHPLTGKTLKPITNYIINKYVCPN</sequence>
<keyword evidence="3" id="KW-1185">Reference proteome</keyword>